<dbReference type="AlphaFoldDB" id="A0A6L2NIQ3"/>
<sequence length="137" mass="15267">MFDEYVNPPSSVLSCGLPVVALQVVDASENSLSTSIDQAALATKPSSQESSSKLQSTSCQPLKHINKWTKIHPLNNVIGNPSRPVSTCKMLQTDAMWCYFDAFLAYVEPKNYKKALLVSLWIESMQDEIHEFESLEV</sequence>
<proteinExistence type="predicted"/>
<evidence type="ECO:0000313" key="1">
    <source>
        <dbReference type="EMBL" id="GEU86141.1"/>
    </source>
</evidence>
<accession>A0A6L2NIQ3</accession>
<name>A0A6L2NIQ3_TANCI</name>
<organism evidence="1">
    <name type="scientific">Tanacetum cinerariifolium</name>
    <name type="common">Dalmatian daisy</name>
    <name type="synonym">Chrysanthemum cinerariifolium</name>
    <dbReference type="NCBI Taxonomy" id="118510"/>
    <lineage>
        <taxon>Eukaryota</taxon>
        <taxon>Viridiplantae</taxon>
        <taxon>Streptophyta</taxon>
        <taxon>Embryophyta</taxon>
        <taxon>Tracheophyta</taxon>
        <taxon>Spermatophyta</taxon>
        <taxon>Magnoliopsida</taxon>
        <taxon>eudicotyledons</taxon>
        <taxon>Gunneridae</taxon>
        <taxon>Pentapetalae</taxon>
        <taxon>asterids</taxon>
        <taxon>campanulids</taxon>
        <taxon>Asterales</taxon>
        <taxon>Asteraceae</taxon>
        <taxon>Asteroideae</taxon>
        <taxon>Anthemideae</taxon>
        <taxon>Anthemidinae</taxon>
        <taxon>Tanacetum</taxon>
    </lineage>
</organism>
<comment type="caution">
    <text evidence="1">The sequence shown here is derived from an EMBL/GenBank/DDBJ whole genome shotgun (WGS) entry which is preliminary data.</text>
</comment>
<gene>
    <name evidence="1" type="ORF">Tci_058119</name>
</gene>
<protein>
    <submittedName>
        <fullName evidence="1">Integrase, catalytic region, zinc finger, CCHC-type, peptidase aspartic, catalytic</fullName>
    </submittedName>
</protein>
<reference evidence="1" key="1">
    <citation type="journal article" date="2019" name="Sci. Rep.">
        <title>Draft genome of Tanacetum cinerariifolium, the natural source of mosquito coil.</title>
        <authorList>
            <person name="Yamashiro T."/>
            <person name="Shiraishi A."/>
            <person name="Satake H."/>
            <person name="Nakayama K."/>
        </authorList>
    </citation>
    <scope>NUCLEOTIDE SEQUENCE</scope>
</reference>
<dbReference type="EMBL" id="BKCJ010009258">
    <property type="protein sequence ID" value="GEU86141.1"/>
    <property type="molecule type" value="Genomic_DNA"/>
</dbReference>